<dbReference type="EMBL" id="HACM01004051">
    <property type="protein sequence ID" value="CRZ04493.1"/>
    <property type="molecule type" value="Transcribed_RNA"/>
</dbReference>
<keyword evidence="1" id="KW-0732">Signal</keyword>
<proteinExistence type="predicted"/>
<feature type="signal peptide" evidence="1">
    <location>
        <begin position="1"/>
        <end position="18"/>
    </location>
</feature>
<name>A0A0H5QR33_9EUKA</name>
<dbReference type="AlphaFoldDB" id="A0A0H5QR33"/>
<sequence>MMWTSLCVVALSCYFCSALVSHAYDDPPSIRSPSHSIWSECSGNCKSSGSQPMQTYLPEQRQQALYKMGYNANSGHKEHRKPKGDESKYVEYGKPKYSEFGEDKDYGKPKYSEYGMPFGYDHDDSKYYYDYGKPKDSEYGDSKYSGYGK</sequence>
<evidence type="ECO:0000256" key="1">
    <source>
        <dbReference type="SAM" id="SignalP"/>
    </source>
</evidence>
<accession>A0A0H5QR33</accession>
<organism evidence="2">
    <name type="scientific">Spongospora subterranea</name>
    <dbReference type="NCBI Taxonomy" id="70186"/>
    <lineage>
        <taxon>Eukaryota</taxon>
        <taxon>Sar</taxon>
        <taxon>Rhizaria</taxon>
        <taxon>Endomyxa</taxon>
        <taxon>Phytomyxea</taxon>
        <taxon>Plasmodiophorida</taxon>
        <taxon>Plasmodiophoridae</taxon>
        <taxon>Spongospora</taxon>
    </lineage>
</organism>
<feature type="non-terminal residue" evidence="2">
    <location>
        <position position="149"/>
    </location>
</feature>
<reference evidence="2" key="1">
    <citation type="submission" date="2015-04" db="EMBL/GenBank/DDBJ databases">
        <title>The genome sequence of the plant pathogenic Rhizarian Plasmodiophora brassicae reveals insights in its biotrophic life cycle and the origin of chitin synthesis.</title>
        <authorList>
            <person name="Schwelm A."/>
            <person name="Fogelqvist J."/>
            <person name="Knaust A."/>
            <person name="Julke S."/>
            <person name="Lilja T."/>
            <person name="Dhandapani V."/>
            <person name="Bonilla-Rosso G."/>
            <person name="Karlsson M."/>
            <person name="Shevchenko A."/>
            <person name="Choi S.R."/>
            <person name="Kim H.G."/>
            <person name="Park J.Y."/>
            <person name="Lim Y.P."/>
            <person name="Ludwig-Muller J."/>
            <person name="Dixelius C."/>
        </authorList>
    </citation>
    <scope>NUCLEOTIDE SEQUENCE</scope>
    <source>
        <tissue evidence="2">Potato root galls</tissue>
    </source>
</reference>
<feature type="chain" id="PRO_5005223671" evidence="1">
    <location>
        <begin position="19"/>
        <end position="149"/>
    </location>
</feature>
<protein>
    <submittedName>
        <fullName evidence="2">Uncharacterized protein</fullName>
    </submittedName>
</protein>
<evidence type="ECO:0000313" key="2">
    <source>
        <dbReference type="EMBL" id="CRZ04493.1"/>
    </source>
</evidence>